<sequence>MFIHDYNKFNTYILLIISLSPTVIALDLRECNRGLGMENGKIRDEQLKVSSSYDEQSTGPQHSRIRTESGSGAWCPSAQINANFSEWIEVVFESNTLITAIETQGRFGMGEGQEFSSMYRIEYKREGMGPYAKYIDASGNELIKANTDTRTAVLVQLGGAIIATRVRLFPVSPKKNPICLRFELYGCKYRDIIEGYTMTGSDTIDGLNLKDFNFDGNTNETIKYPGFGKLFDGKIGEDDFDSKPQHWIGWKKNAVKGKVDMTFYFSEIKNISAISLYVNNFYKQKAYIFKKAVIKFSSTGSEKNYSTRKVDFFYEPDLVFFTSRWVRIPIPNRLAKIAKIELHFAKEAELLLISEVKFESNLIMFDAIDEDAEDKFNKDDNKDIINIDTSNALTYFEIKESQDDASKFFFIVIIAFVLLALFICLAAIYMLVFCKKPTSQKSLLPLFKKQGVQMIMNNDESIKRTYSLPKSAANNLDSGSDYAEPDYSICAEQPLLTNGQYYSSTHYKGSGTLTSNLSQTSSTISSPPTVQKFTKIIDEQLKNLEHIVQINPAALIYIEMISDGKFGPISLCKLEHRLVAVKKLHSNAAQNEIECFKKELVAMSTLKHQNILEVIGICGESNSLCCIIEYMKNGDLRKYLQSQPYSKLTPEFLISISVQIAAGMSYLESQNFVHSDLSLTNCYVSDDFIVKIGNLGMARSLYSTDNCTFKDGSNKLLRWMSWESALLGRYSIKSSVWNFGVVLWATLMGGYEKPFGKLTDEELIKNFESIYHTGRMSSYLPRPRNCDSSLYELLQKCWQREEQNRPSFSKIHIFLQNLTFKQARPC</sequence>
<protein>
    <submittedName>
        <fullName evidence="2">Protein kinase domain-containing protein</fullName>
    </submittedName>
</protein>
<evidence type="ECO:0000313" key="1">
    <source>
        <dbReference type="Proteomes" id="UP000095286"/>
    </source>
</evidence>
<dbReference type="WBParaSite" id="RSKR_0001161400.1">
    <property type="protein sequence ID" value="RSKR_0001161400.1"/>
    <property type="gene ID" value="RSKR_0001161400"/>
</dbReference>
<accession>A0AC35UG57</accession>
<name>A0AC35UG57_9BILA</name>
<reference evidence="2" key="1">
    <citation type="submission" date="2016-11" db="UniProtKB">
        <authorList>
            <consortium name="WormBaseParasite"/>
        </authorList>
    </citation>
    <scope>IDENTIFICATION</scope>
    <source>
        <strain evidence="2">KR3021</strain>
    </source>
</reference>
<proteinExistence type="predicted"/>
<evidence type="ECO:0000313" key="2">
    <source>
        <dbReference type="WBParaSite" id="RSKR_0001161400.1"/>
    </source>
</evidence>
<organism evidence="1 2">
    <name type="scientific">Rhabditophanes sp. KR3021</name>
    <dbReference type="NCBI Taxonomy" id="114890"/>
    <lineage>
        <taxon>Eukaryota</taxon>
        <taxon>Metazoa</taxon>
        <taxon>Ecdysozoa</taxon>
        <taxon>Nematoda</taxon>
        <taxon>Chromadorea</taxon>
        <taxon>Rhabditida</taxon>
        <taxon>Tylenchina</taxon>
        <taxon>Panagrolaimomorpha</taxon>
        <taxon>Strongyloidoidea</taxon>
        <taxon>Alloionematidae</taxon>
        <taxon>Rhabditophanes</taxon>
    </lineage>
</organism>
<dbReference type="Proteomes" id="UP000095286">
    <property type="component" value="Unplaced"/>
</dbReference>